<evidence type="ECO:0000313" key="3">
    <source>
        <dbReference type="EMBL" id="QEC62573.1"/>
    </source>
</evidence>
<sequence length="342" mass="39316">MNEPAADISSRHIRWFKGLDSLRFILALIVVLSHFDDPLIRVFRHFDTAAGRVCAFLLENAFNGTAAVIAFFIISGFVIHYPNKNGLGSLGKFWMRRFVRILIPLVVIFLAGTRFGHPDKKVIWSLVCELVYYAIYPFLLKLRIKWLYQCLGACLLAVIAIGAGAQHDIQSLVQQKDIHYHSYYWQLGIGLTWLVGLPVWLLGVMVAEHIDEPAKVSMKEIMTWRAGVYAISCLLIIARSYWFVSYILSMTVFAPLICLWLKAEIIFYRDHQPAGFLEKMGKFSYSLYLCHPLAYVILRYWLKNSVVNYPVVMTLTIAIAYIFYLLVERPAHALALKISRNW</sequence>
<feature type="transmembrane region" description="Helical" evidence="1">
    <location>
        <begin position="21"/>
        <end position="40"/>
    </location>
</feature>
<dbReference type="KEGG" id="mgin:FRZ54_08210"/>
<keyword evidence="1" id="KW-0472">Membrane</keyword>
<dbReference type="Pfam" id="PF01757">
    <property type="entry name" value="Acyl_transf_3"/>
    <property type="match status" value="2"/>
</dbReference>
<evidence type="ECO:0000256" key="1">
    <source>
        <dbReference type="SAM" id="Phobius"/>
    </source>
</evidence>
<dbReference type="GO" id="GO:0016020">
    <property type="term" value="C:membrane"/>
    <property type="evidence" value="ECO:0007669"/>
    <property type="project" value="TreeGrafter"/>
</dbReference>
<keyword evidence="1" id="KW-0812">Transmembrane</keyword>
<dbReference type="InterPro" id="IPR002656">
    <property type="entry name" value="Acyl_transf_3_dom"/>
</dbReference>
<dbReference type="AlphaFoldDB" id="A0A5B8UUF7"/>
<keyword evidence="3" id="KW-0012">Acyltransferase</keyword>
<feature type="transmembrane region" description="Helical" evidence="1">
    <location>
        <begin position="185"/>
        <end position="210"/>
    </location>
</feature>
<feature type="domain" description="Acyltransferase 3" evidence="2">
    <location>
        <begin position="17"/>
        <end position="111"/>
    </location>
</feature>
<feature type="transmembrane region" description="Helical" evidence="1">
    <location>
        <begin position="222"/>
        <end position="238"/>
    </location>
</feature>
<dbReference type="OrthoDB" id="9767863at2"/>
<feature type="transmembrane region" description="Helical" evidence="1">
    <location>
        <begin position="122"/>
        <end position="139"/>
    </location>
</feature>
<dbReference type="PANTHER" id="PTHR23028:SF53">
    <property type="entry name" value="ACYL_TRANSF_3 DOMAIN-CONTAINING PROTEIN"/>
    <property type="match status" value="1"/>
</dbReference>
<feature type="transmembrane region" description="Helical" evidence="1">
    <location>
        <begin position="308"/>
        <end position="327"/>
    </location>
</feature>
<feature type="transmembrane region" description="Helical" evidence="1">
    <location>
        <begin position="60"/>
        <end position="78"/>
    </location>
</feature>
<organism evidence="3 4">
    <name type="scientific">Mucilaginibacter ginsenosidivorans</name>
    <dbReference type="NCBI Taxonomy" id="398053"/>
    <lineage>
        <taxon>Bacteria</taxon>
        <taxon>Pseudomonadati</taxon>
        <taxon>Bacteroidota</taxon>
        <taxon>Sphingobacteriia</taxon>
        <taxon>Sphingobacteriales</taxon>
        <taxon>Sphingobacteriaceae</taxon>
        <taxon>Mucilaginibacter</taxon>
    </lineage>
</organism>
<dbReference type="PANTHER" id="PTHR23028">
    <property type="entry name" value="ACETYLTRANSFERASE"/>
    <property type="match status" value="1"/>
</dbReference>
<dbReference type="GO" id="GO:0009103">
    <property type="term" value="P:lipopolysaccharide biosynthetic process"/>
    <property type="evidence" value="ECO:0007669"/>
    <property type="project" value="TreeGrafter"/>
</dbReference>
<protein>
    <submittedName>
        <fullName evidence="3">Acyltransferase</fullName>
    </submittedName>
</protein>
<dbReference type="Proteomes" id="UP000321479">
    <property type="component" value="Chromosome"/>
</dbReference>
<feature type="transmembrane region" description="Helical" evidence="1">
    <location>
        <begin position="98"/>
        <end position="116"/>
    </location>
</feature>
<feature type="domain" description="Acyltransferase 3" evidence="2">
    <location>
        <begin position="115"/>
        <end position="324"/>
    </location>
</feature>
<name>A0A5B8UUF7_9SPHI</name>
<keyword evidence="4" id="KW-1185">Reference proteome</keyword>
<accession>A0A5B8UUF7</accession>
<gene>
    <name evidence="3" type="ORF">FRZ54_08210</name>
</gene>
<evidence type="ECO:0000259" key="2">
    <source>
        <dbReference type="Pfam" id="PF01757"/>
    </source>
</evidence>
<keyword evidence="1" id="KW-1133">Transmembrane helix</keyword>
<reference evidence="3 4" key="1">
    <citation type="journal article" date="2017" name="Curr. Microbiol.">
        <title>Mucilaginibacter ginsenosidivorans sp. nov., Isolated from Soil of Ginseng Field.</title>
        <authorList>
            <person name="Kim M.M."/>
            <person name="Siddiqi M.Z."/>
            <person name="Im W.T."/>
        </authorList>
    </citation>
    <scope>NUCLEOTIDE SEQUENCE [LARGE SCALE GENOMIC DNA]</scope>
    <source>
        <strain evidence="3 4">Gsoil 3017</strain>
    </source>
</reference>
<dbReference type="InterPro" id="IPR050879">
    <property type="entry name" value="Acyltransferase_3"/>
</dbReference>
<dbReference type="EMBL" id="CP042436">
    <property type="protein sequence ID" value="QEC62573.1"/>
    <property type="molecule type" value="Genomic_DNA"/>
</dbReference>
<proteinExistence type="predicted"/>
<feature type="transmembrane region" description="Helical" evidence="1">
    <location>
        <begin position="146"/>
        <end position="165"/>
    </location>
</feature>
<keyword evidence="3" id="KW-0808">Transferase</keyword>
<dbReference type="GO" id="GO:0016747">
    <property type="term" value="F:acyltransferase activity, transferring groups other than amino-acyl groups"/>
    <property type="evidence" value="ECO:0007669"/>
    <property type="project" value="InterPro"/>
</dbReference>
<evidence type="ECO:0000313" key="4">
    <source>
        <dbReference type="Proteomes" id="UP000321479"/>
    </source>
</evidence>
<dbReference type="RefSeq" id="WP_147031150.1">
    <property type="nucleotide sequence ID" value="NZ_CP042436.1"/>
</dbReference>